<keyword evidence="2" id="KW-0347">Helicase</keyword>
<name>A0A4P6UWU7_9BACL</name>
<organism evidence="2 3">
    <name type="scientific">Ureibacillus thermophilus</name>
    <dbReference type="NCBI Taxonomy" id="367743"/>
    <lineage>
        <taxon>Bacteria</taxon>
        <taxon>Bacillati</taxon>
        <taxon>Bacillota</taxon>
        <taxon>Bacilli</taxon>
        <taxon>Bacillales</taxon>
        <taxon>Caryophanaceae</taxon>
        <taxon>Ureibacillus</taxon>
    </lineage>
</organism>
<keyword evidence="3" id="KW-1185">Reference proteome</keyword>
<dbReference type="PANTHER" id="PTHR30595">
    <property type="entry name" value="GLPR-RELATED TRANSCRIPTIONAL REPRESSOR"/>
    <property type="match status" value="1"/>
</dbReference>
<dbReference type="InterPro" id="IPR038475">
    <property type="entry name" value="RecG_C_sf"/>
</dbReference>
<dbReference type="KEGG" id="uth:DKZ56_13475"/>
<keyword evidence="2" id="KW-0547">Nucleotide-binding</keyword>
<dbReference type="EMBL" id="CP036528">
    <property type="protein sequence ID" value="QBK26766.1"/>
    <property type="molecule type" value="Genomic_DNA"/>
</dbReference>
<keyword evidence="2" id="KW-0067">ATP-binding</keyword>
<dbReference type="GO" id="GO:0004386">
    <property type="term" value="F:helicase activity"/>
    <property type="evidence" value="ECO:0007669"/>
    <property type="project" value="UniProtKB-KW"/>
</dbReference>
<keyword evidence="2" id="KW-0378">Hydrolase</keyword>
<dbReference type="InterPro" id="IPR036388">
    <property type="entry name" value="WH-like_DNA-bd_sf"/>
</dbReference>
<dbReference type="AlphaFoldDB" id="A0A4P6UWU7"/>
<feature type="domain" description="Schlafen AlbA-2" evidence="1">
    <location>
        <begin position="29"/>
        <end position="145"/>
    </location>
</feature>
<evidence type="ECO:0000313" key="3">
    <source>
        <dbReference type="Proteomes" id="UP000291151"/>
    </source>
</evidence>
<dbReference type="Gene3D" id="3.30.565.60">
    <property type="match status" value="1"/>
</dbReference>
<evidence type="ECO:0000259" key="1">
    <source>
        <dbReference type="Pfam" id="PF04326"/>
    </source>
</evidence>
<protein>
    <submittedName>
        <fullName evidence="2">ATP-dependent DNA helicase RecG</fullName>
    </submittedName>
</protein>
<dbReference type="PANTHER" id="PTHR30595:SF6">
    <property type="entry name" value="SCHLAFEN ALBA-2 DOMAIN-CONTAINING PROTEIN"/>
    <property type="match status" value="1"/>
</dbReference>
<dbReference type="Pfam" id="PF13749">
    <property type="entry name" value="HATPase_c_4"/>
    <property type="match status" value="1"/>
</dbReference>
<sequence length="501" mass="57573">MRKLEGGKTVKISKYNSKITLDFLLNEKENQFFDRKSASIKINKLAEAIVGFANANGGLIVVGIEDGKIQGVLSQGNTKVNDIIQCGFQKCIPSVNYKYENIPVKKDNGKEDEIILLHVEPSVDKVHKTEADEVFLRVGDETIKLNHEQRLDLEYDKGSRLYEEQIVEGCTLDDLDKEVLDKYKKILDFNGSFEELLLARGFLRRVNGQIKLTVAGVLMFAKYPTAFIPSARLRFFRYDGTKADVGTSMNISKQKVFEGPIPKLIEESKKFIDTQLREFTALDKNTGQFITVPEYPPFAWQEGVINAITHRAYNIHGDDIKVFMFDDRLEIHSPGRLPNIVNVENIKYTRYSRNPKIARALTEFGWVRELNEGVKRIYRDMEQFFLDPPVYIETNSSVILTLKNNILMRRQRREERISSIINRSWKSLTDDEKVALEIAYAKEKLKTRQLADALGKSLQYARKILKKLEEKKLIKKIATSNYDPNLHYILNTEDESGTADK</sequence>
<dbReference type="Gene3D" id="3.30.950.30">
    <property type="entry name" value="Schlafen, AAA domain"/>
    <property type="match status" value="1"/>
</dbReference>
<reference evidence="2 3" key="1">
    <citation type="submission" date="2019-02" db="EMBL/GenBank/DDBJ databases">
        <title>Ureibacillus thermophilus.</title>
        <authorList>
            <person name="Sunny J.S."/>
            <person name="Natarajan A."/>
            <person name="Saleena L.M."/>
        </authorList>
    </citation>
    <scope>NUCLEOTIDE SEQUENCE [LARGE SCALE GENOMIC DNA]</scope>
    <source>
        <strain evidence="2 3">LM102</strain>
    </source>
</reference>
<accession>A0A4P6UWU7</accession>
<dbReference type="Gene3D" id="1.10.10.10">
    <property type="entry name" value="Winged helix-like DNA-binding domain superfamily/Winged helix DNA-binding domain"/>
    <property type="match status" value="1"/>
</dbReference>
<dbReference type="InterPro" id="IPR038461">
    <property type="entry name" value="Schlafen_AlbA_2_dom_sf"/>
</dbReference>
<dbReference type="InterPro" id="IPR007421">
    <property type="entry name" value="Schlafen_AlbA_2_dom"/>
</dbReference>
<dbReference type="InterPro" id="IPR036390">
    <property type="entry name" value="WH_DNA-bd_sf"/>
</dbReference>
<proteinExistence type="predicted"/>
<dbReference type="SUPFAM" id="SSF46785">
    <property type="entry name" value="Winged helix' DNA-binding domain"/>
    <property type="match status" value="1"/>
</dbReference>
<gene>
    <name evidence="2" type="ORF">DKZ56_13475</name>
</gene>
<evidence type="ECO:0000313" key="2">
    <source>
        <dbReference type="EMBL" id="QBK26766.1"/>
    </source>
</evidence>
<dbReference type="Proteomes" id="UP000291151">
    <property type="component" value="Chromosome"/>
</dbReference>
<dbReference type="Pfam" id="PF04326">
    <property type="entry name" value="SLFN_AlbA_2"/>
    <property type="match status" value="1"/>
</dbReference>